<comment type="similarity">
    <text evidence="3 10">Belongs to the type II topoisomerase GyrA/ParC subunit family.</text>
</comment>
<comment type="subunit">
    <text evidence="10">Heterotetramer, composed of two GyrA and two GyrB chains. In the heterotetramer, GyrA contains the active site tyrosine that forms a transient covalent intermediate with DNA, while GyrB binds cofactors and catalyzes ATP hydrolysis.</text>
</comment>
<comment type="subcellular location">
    <subcellularLocation>
        <location evidence="2 10">Cytoplasm</location>
    </subcellularLocation>
</comment>
<dbReference type="PANTHER" id="PTHR43493">
    <property type="entry name" value="DNA GYRASE/TOPOISOMERASE SUBUNIT A"/>
    <property type="match status" value="1"/>
</dbReference>
<feature type="compositionally biased region" description="Acidic residues" evidence="13">
    <location>
        <begin position="878"/>
        <end position="889"/>
    </location>
</feature>
<feature type="compositionally biased region" description="Polar residues" evidence="13">
    <location>
        <begin position="853"/>
        <end position="864"/>
    </location>
</feature>
<dbReference type="InterPro" id="IPR013758">
    <property type="entry name" value="Topo_IIA_A/C_ab"/>
</dbReference>
<accession>A0A7Z0CZR1</accession>
<dbReference type="GO" id="GO:0006261">
    <property type="term" value="P:DNA-templated DNA replication"/>
    <property type="evidence" value="ECO:0007669"/>
    <property type="project" value="UniProtKB-UniRule"/>
</dbReference>
<dbReference type="RefSeq" id="WP_237249040.1">
    <property type="nucleotide sequence ID" value="NZ_JACBZP010000001.1"/>
</dbReference>
<evidence type="ECO:0000256" key="3">
    <source>
        <dbReference type="ARBA" id="ARBA00008263"/>
    </source>
</evidence>
<dbReference type="GO" id="GO:0034335">
    <property type="term" value="F:DNA negative supercoiling activity"/>
    <property type="evidence" value="ECO:0007669"/>
    <property type="project" value="UniProtKB-ARBA"/>
</dbReference>
<dbReference type="Gene3D" id="3.30.1360.40">
    <property type="match status" value="1"/>
</dbReference>
<comment type="catalytic activity">
    <reaction evidence="1 10 11">
        <text>ATP-dependent breakage, passage and rejoining of double-stranded DNA.</text>
        <dbReference type="EC" id="5.6.2.2"/>
    </reaction>
</comment>
<dbReference type="InterPro" id="IPR013760">
    <property type="entry name" value="Topo_IIA-like_dom_sf"/>
</dbReference>
<dbReference type="InterPro" id="IPR013757">
    <property type="entry name" value="Topo_IIA_A_a_sf"/>
</dbReference>
<dbReference type="Pfam" id="PF03989">
    <property type="entry name" value="DNA_gyraseA_C"/>
    <property type="match status" value="6"/>
</dbReference>
<dbReference type="GO" id="GO:0005524">
    <property type="term" value="F:ATP binding"/>
    <property type="evidence" value="ECO:0007669"/>
    <property type="project" value="UniProtKB-UniRule"/>
</dbReference>
<dbReference type="Gene3D" id="3.90.199.10">
    <property type="entry name" value="Topoisomerase II, domain 5"/>
    <property type="match status" value="1"/>
</dbReference>
<evidence type="ECO:0000256" key="8">
    <source>
        <dbReference type="ARBA" id="ARBA00023125"/>
    </source>
</evidence>
<feature type="coiled-coil region" evidence="12">
    <location>
        <begin position="439"/>
        <end position="466"/>
    </location>
</feature>
<dbReference type="GO" id="GO:0009330">
    <property type="term" value="C:DNA topoisomerase type II (double strand cut, ATP-hydrolyzing) complex"/>
    <property type="evidence" value="ECO:0007669"/>
    <property type="project" value="TreeGrafter"/>
</dbReference>
<dbReference type="CDD" id="cd00187">
    <property type="entry name" value="TOP4c"/>
    <property type="match status" value="1"/>
</dbReference>
<dbReference type="FunFam" id="1.10.268.10:FF:000001">
    <property type="entry name" value="DNA gyrase subunit A"/>
    <property type="match status" value="1"/>
</dbReference>
<dbReference type="Gene3D" id="1.10.268.10">
    <property type="entry name" value="Topoisomerase, domain 3"/>
    <property type="match status" value="1"/>
</dbReference>
<comment type="caution">
    <text evidence="15">The sequence shown here is derived from an EMBL/GenBank/DDBJ whole genome shotgun (WGS) entry which is preliminary data.</text>
</comment>
<evidence type="ECO:0000313" key="16">
    <source>
        <dbReference type="Proteomes" id="UP000539111"/>
    </source>
</evidence>
<dbReference type="FunFam" id="3.90.199.10:FF:000001">
    <property type="entry name" value="DNA gyrase subunit A"/>
    <property type="match status" value="1"/>
</dbReference>
<dbReference type="NCBIfam" id="NF004043">
    <property type="entry name" value="PRK05560.1"/>
    <property type="match status" value="1"/>
</dbReference>
<dbReference type="Pfam" id="PF00521">
    <property type="entry name" value="DNA_topoisoIV"/>
    <property type="match status" value="1"/>
</dbReference>
<dbReference type="NCBIfam" id="NF004044">
    <property type="entry name" value="PRK05561.1"/>
    <property type="match status" value="1"/>
</dbReference>
<evidence type="ECO:0000256" key="7">
    <source>
        <dbReference type="ARBA" id="ARBA00023029"/>
    </source>
</evidence>
<evidence type="ECO:0000259" key="14">
    <source>
        <dbReference type="PROSITE" id="PS52040"/>
    </source>
</evidence>
<evidence type="ECO:0000256" key="4">
    <source>
        <dbReference type="ARBA" id="ARBA00022490"/>
    </source>
</evidence>
<feature type="compositionally biased region" description="Acidic residues" evidence="13">
    <location>
        <begin position="843"/>
        <end position="852"/>
    </location>
</feature>
<keyword evidence="4 10" id="KW-0963">Cytoplasm</keyword>
<evidence type="ECO:0000256" key="1">
    <source>
        <dbReference type="ARBA" id="ARBA00000185"/>
    </source>
</evidence>
<organism evidence="15 16">
    <name type="scientific">Spelaeicoccus albus</name>
    <dbReference type="NCBI Taxonomy" id="1280376"/>
    <lineage>
        <taxon>Bacteria</taxon>
        <taxon>Bacillati</taxon>
        <taxon>Actinomycetota</taxon>
        <taxon>Actinomycetes</taxon>
        <taxon>Micrococcales</taxon>
        <taxon>Brevibacteriaceae</taxon>
        <taxon>Spelaeicoccus</taxon>
    </lineage>
</organism>
<name>A0A7Z0CZR1_9MICO</name>
<dbReference type="FunFam" id="3.30.1360.40:FF:000002">
    <property type="entry name" value="DNA gyrase subunit A"/>
    <property type="match status" value="1"/>
</dbReference>
<feature type="active site" description="O-(5'-phospho-DNA)-tyrosine intermediate" evidence="10 11">
    <location>
        <position position="128"/>
    </location>
</feature>
<dbReference type="InterPro" id="IPR005743">
    <property type="entry name" value="GyrA"/>
</dbReference>
<keyword evidence="9 10" id="KW-0413">Isomerase</keyword>
<dbReference type="AlphaFoldDB" id="A0A7Z0CZR1"/>
<keyword evidence="7 10" id="KW-0799">Topoisomerase</keyword>
<evidence type="ECO:0000313" key="15">
    <source>
        <dbReference type="EMBL" id="NYI66596.1"/>
    </source>
</evidence>
<proteinExistence type="inferred from homology"/>
<reference evidence="15 16" key="1">
    <citation type="submission" date="2020-07" db="EMBL/GenBank/DDBJ databases">
        <title>Sequencing the genomes of 1000 actinobacteria strains.</title>
        <authorList>
            <person name="Klenk H.-P."/>
        </authorList>
    </citation>
    <scope>NUCLEOTIDE SEQUENCE [LARGE SCALE GENOMIC DNA]</scope>
    <source>
        <strain evidence="15 16">DSM 26341</strain>
    </source>
</reference>
<dbReference type="InterPro" id="IPR050220">
    <property type="entry name" value="Type_II_DNA_Topoisomerases"/>
</dbReference>
<feature type="region of interest" description="Disordered" evidence="13">
    <location>
        <begin position="841"/>
        <end position="901"/>
    </location>
</feature>
<dbReference type="GO" id="GO:0006265">
    <property type="term" value="P:DNA topological change"/>
    <property type="evidence" value="ECO:0007669"/>
    <property type="project" value="UniProtKB-UniRule"/>
</dbReference>
<gene>
    <name evidence="10" type="primary">gyrA</name>
    <name evidence="15" type="ORF">BJY26_000902</name>
</gene>
<dbReference type="InterPro" id="IPR002205">
    <property type="entry name" value="Topo_IIA_dom_A"/>
</dbReference>
<dbReference type="FunFam" id="2.120.10.90:FF:000001">
    <property type="entry name" value="DNA gyrase subunit A"/>
    <property type="match status" value="1"/>
</dbReference>
<feature type="domain" description="Topo IIA-type catalytic" evidence="14">
    <location>
        <begin position="40"/>
        <end position="509"/>
    </location>
</feature>
<dbReference type="SUPFAM" id="SSF101904">
    <property type="entry name" value="GyrA/ParC C-terminal domain-like"/>
    <property type="match status" value="1"/>
</dbReference>
<protein>
    <recommendedName>
        <fullName evidence="10">DNA gyrase subunit A</fullName>
        <ecNumber evidence="10">5.6.2.2</ecNumber>
    </recommendedName>
</protein>
<feature type="short sequence motif" description="GyrA-box" evidence="10">
    <location>
        <begin position="536"/>
        <end position="542"/>
    </location>
</feature>
<keyword evidence="16" id="KW-1185">Reference proteome</keyword>
<dbReference type="Gene3D" id="2.120.10.90">
    <property type="entry name" value="DNA gyrase/topoisomerase IV, subunit A, C-terminal"/>
    <property type="match status" value="1"/>
</dbReference>
<dbReference type="InterPro" id="IPR006691">
    <property type="entry name" value="GyrA/parC_rep"/>
</dbReference>
<evidence type="ECO:0000256" key="9">
    <source>
        <dbReference type="ARBA" id="ARBA00023235"/>
    </source>
</evidence>
<evidence type="ECO:0000256" key="13">
    <source>
        <dbReference type="SAM" id="MobiDB-lite"/>
    </source>
</evidence>
<dbReference type="GO" id="GO:0003677">
    <property type="term" value="F:DNA binding"/>
    <property type="evidence" value="ECO:0007669"/>
    <property type="project" value="UniProtKB-UniRule"/>
</dbReference>
<dbReference type="HAMAP" id="MF_01897">
    <property type="entry name" value="GyrA"/>
    <property type="match status" value="1"/>
</dbReference>
<dbReference type="SMART" id="SM00434">
    <property type="entry name" value="TOP4c"/>
    <property type="match status" value="1"/>
</dbReference>
<sequence length="901" mass="99497">MSEQTPPVGETNRIEQVDLQLEMQRSYLDYAMSVIVGRALPDVRDGLKPVHRRVIYAMFDGGYRPERSFNKCSRVVGEVMGQYHPHGDSSIYDALVRLVQPWSLRYPLVDGQGNFGSAGNDSAAAPRYTECKMQPLAMEMVRDIDEDTVDFQDNYDGKNQEPVYLPSRFPNLLVNGSAGIAVGMATNIPPHNLREVASGAQWMLANPEASREDTLEELLKIIPGPDFPSGALLLGHKGIEDAYRTGRGSITQRAVVNVEEIHGRTCLVVTELPYQVNPDVLAAKIADYVKDGRVAGIADLRDETSGRTGQRLVIVLKRDAVPKVVLNNLYKHTQLQENFSANMLALVDNVPRTMNIEAFLRHWVTHQIEVIVRRTRFRLRKAEERAHILRGLLKALDALDEVIALIRRSPTADEAREGLKDLLDVDDAQATHILDMQLRRLAALERQRLQDEYERLEIEIADYNDILAKPERQRQIVSEELGEIADKYGDDRRSQIMYGYDGDVSMEDLIPQEDVVVTITRGGYAKRTRTDSYRSQHRGGKGIRGATLRGDDLVDHFFVTTTHHWLLFFTNKGRVYRAKAYELPDASRESKGQHVANLMAFQPGEQIAQVLAIKDYEESPYLVLATKAGLVKKTRLSEYDSNRSGGVIAINLREDADGNPDELVSARLVADTDDVLLVSRKGQSVRFTATDETLRPMGRATSGVTGMKFRDSDSLLALDVVTDGSFVFTITDGGWAKRTEVGEYRVQGRGGLGIKVAKLSDERGELVGALIVEEDDEVLVVMERGKVVRSAVTEVPAKGRDTMGVVFAKPGKKDRIIAVTKGAEPGDEEVLDEIEAEVTASDGIDEVSEDAENNATIGLQSGTSAGVEPANAIPSNDDSGDADSGDADPQDATNDDGGSRQ</sequence>
<keyword evidence="6 10" id="KW-0067">ATP-binding</keyword>
<evidence type="ECO:0000256" key="11">
    <source>
        <dbReference type="PROSITE-ProRule" id="PRU01384"/>
    </source>
</evidence>
<evidence type="ECO:0000256" key="12">
    <source>
        <dbReference type="SAM" id="Coils"/>
    </source>
</evidence>
<dbReference type="SUPFAM" id="SSF56719">
    <property type="entry name" value="Type II DNA topoisomerase"/>
    <property type="match status" value="1"/>
</dbReference>
<keyword evidence="12" id="KW-0175">Coiled coil</keyword>
<evidence type="ECO:0000256" key="5">
    <source>
        <dbReference type="ARBA" id="ARBA00022741"/>
    </source>
</evidence>
<dbReference type="PROSITE" id="PS52040">
    <property type="entry name" value="TOPO_IIA"/>
    <property type="match status" value="1"/>
</dbReference>
<evidence type="ECO:0000256" key="6">
    <source>
        <dbReference type="ARBA" id="ARBA00022840"/>
    </source>
</evidence>
<comment type="function">
    <text evidence="10">A type II topoisomerase that negatively supercoils closed circular double-stranded (ds) DNA in an ATP-dependent manner to modulate DNA topology and maintain chromosomes in an underwound state. Negative supercoiling favors strand separation, and DNA replication, transcription, recombination and repair, all of which involve strand separation. Also able to catalyze the interconversion of other topological isomers of dsDNA rings, including catenanes and knotted rings. Type II topoisomerases break and join 2 DNA strands simultaneously in an ATP-dependent manner.</text>
</comment>
<dbReference type="PANTHER" id="PTHR43493:SF5">
    <property type="entry name" value="DNA GYRASE SUBUNIT A, CHLOROPLASTIC_MITOCHONDRIAL"/>
    <property type="match status" value="1"/>
</dbReference>
<dbReference type="Proteomes" id="UP000539111">
    <property type="component" value="Unassembled WGS sequence"/>
</dbReference>
<keyword evidence="5 10" id="KW-0547">Nucleotide-binding</keyword>
<dbReference type="GO" id="GO:0005737">
    <property type="term" value="C:cytoplasm"/>
    <property type="evidence" value="ECO:0007669"/>
    <property type="project" value="UniProtKB-SubCell"/>
</dbReference>
<dbReference type="GO" id="GO:0005694">
    <property type="term" value="C:chromosome"/>
    <property type="evidence" value="ECO:0007669"/>
    <property type="project" value="InterPro"/>
</dbReference>
<dbReference type="EMBL" id="JACBZP010000001">
    <property type="protein sequence ID" value="NYI66596.1"/>
    <property type="molecule type" value="Genomic_DNA"/>
</dbReference>
<evidence type="ECO:0000256" key="2">
    <source>
        <dbReference type="ARBA" id="ARBA00004496"/>
    </source>
</evidence>
<dbReference type="NCBIfam" id="TIGR01063">
    <property type="entry name" value="gyrA"/>
    <property type="match status" value="1"/>
</dbReference>
<dbReference type="InterPro" id="IPR035516">
    <property type="entry name" value="Gyrase/topoIV_suA_C"/>
</dbReference>
<dbReference type="EC" id="5.6.2.2" evidence="10"/>
<keyword evidence="8 10" id="KW-0238">DNA-binding</keyword>
<evidence type="ECO:0000256" key="10">
    <source>
        <dbReference type="HAMAP-Rule" id="MF_01897"/>
    </source>
</evidence>
<comment type="miscellaneous">
    <text evidence="10">Few gyrases are as efficient as E.coli at forming negative supercoils. Not all organisms have 2 type II topoisomerases; in organisms with a single type II topoisomerase this enzyme also has to decatenate newly replicated chromosomes.</text>
</comment>